<name>A0A846QN03_9BACT</name>
<organism evidence="3 4">
    <name type="scientific">Desulfobaculum xiamenense</name>
    <dbReference type="NCBI Taxonomy" id="995050"/>
    <lineage>
        <taxon>Bacteria</taxon>
        <taxon>Pseudomonadati</taxon>
        <taxon>Thermodesulfobacteriota</taxon>
        <taxon>Desulfovibrionia</taxon>
        <taxon>Desulfovibrionales</taxon>
        <taxon>Desulfovibrionaceae</taxon>
        <taxon>Desulfobaculum</taxon>
    </lineage>
</organism>
<dbReference type="InterPro" id="IPR003594">
    <property type="entry name" value="HATPase_dom"/>
</dbReference>
<dbReference type="Gene3D" id="3.30.565.10">
    <property type="entry name" value="Histidine kinase-like ATPase, C-terminal domain"/>
    <property type="match status" value="1"/>
</dbReference>
<evidence type="ECO:0000313" key="4">
    <source>
        <dbReference type="Proteomes" id="UP000580856"/>
    </source>
</evidence>
<evidence type="ECO:0000256" key="1">
    <source>
        <dbReference type="ARBA" id="ARBA00022527"/>
    </source>
</evidence>
<accession>A0A846QN03</accession>
<proteinExistence type="predicted"/>
<dbReference type="AlphaFoldDB" id="A0A846QN03"/>
<keyword evidence="3" id="KW-0418">Kinase</keyword>
<sequence>MMESAREAKLQLPARTEHLAAAGLFVRRFFGANVHVAANPELLSRMERVALEFCAHIVRHAYAEGEDGMMGIRLCMDAGELSMWFSDWGEGFDPAAVPEPEPGESASGLLLIPRYVDEWSYSSEDGVNTHHVVVRIGDEP</sequence>
<keyword evidence="1" id="KW-0723">Serine/threonine-protein kinase</keyword>
<dbReference type="RefSeq" id="WP_167942598.1">
    <property type="nucleotide sequence ID" value="NZ_JAATJA010000006.1"/>
</dbReference>
<dbReference type="InterPro" id="IPR036890">
    <property type="entry name" value="HATPase_C_sf"/>
</dbReference>
<dbReference type="CDD" id="cd16936">
    <property type="entry name" value="HATPase_RsbW-like"/>
    <property type="match status" value="1"/>
</dbReference>
<dbReference type="EC" id="2.7.11.1" evidence="3"/>
<keyword evidence="3" id="KW-0808">Transferase</keyword>
<feature type="domain" description="Histidine kinase/HSP90-like ATPase" evidence="2">
    <location>
        <begin position="12"/>
        <end position="128"/>
    </location>
</feature>
<dbReference type="EMBL" id="JAATJA010000006">
    <property type="protein sequence ID" value="NJB69508.1"/>
    <property type="molecule type" value="Genomic_DNA"/>
</dbReference>
<comment type="caution">
    <text evidence="3">The sequence shown here is derived from an EMBL/GenBank/DDBJ whole genome shotgun (WGS) entry which is preliminary data.</text>
</comment>
<dbReference type="PANTHER" id="PTHR35526:SF3">
    <property type="entry name" value="ANTI-SIGMA-F FACTOR RSBW"/>
    <property type="match status" value="1"/>
</dbReference>
<dbReference type="Pfam" id="PF13581">
    <property type="entry name" value="HATPase_c_2"/>
    <property type="match status" value="1"/>
</dbReference>
<dbReference type="SUPFAM" id="SSF55874">
    <property type="entry name" value="ATPase domain of HSP90 chaperone/DNA topoisomerase II/histidine kinase"/>
    <property type="match status" value="1"/>
</dbReference>
<keyword evidence="4" id="KW-1185">Reference proteome</keyword>
<reference evidence="3 4" key="1">
    <citation type="submission" date="2020-03" db="EMBL/GenBank/DDBJ databases">
        <title>Genomic Encyclopedia of Type Strains, Phase IV (KMG-IV): sequencing the most valuable type-strain genomes for metagenomic binning, comparative biology and taxonomic classification.</title>
        <authorList>
            <person name="Goeker M."/>
        </authorList>
    </citation>
    <scope>NUCLEOTIDE SEQUENCE [LARGE SCALE GENOMIC DNA]</scope>
    <source>
        <strain evidence="3 4">DSM 24233</strain>
    </source>
</reference>
<evidence type="ECO:0000313" key="3">
    <source>
        <dbReference type="EMBL" id="NJB69508.1"/>
    </source>
</evidence>
<dbReference type="InterPro" id="IPR050267">
    <property type="entry name" value="Anti-sigma-factor_SerPK"/>
</dbReference>
<protein>
    <submittedName>
        <fullName evidence="3">Serine/threonine-protein kinase RsbW</fullName>
        <ecNumber evidence="3">2.7.11.1</ecNumber>
    </submittedName>
</protein>
<gene>
    <name evidence="3" type="ORF">GGQ74_003219</name>
</gene>
<dbReference type="GO" id="GO:0004674">
    <property type="term" value="F:protein serine/threonine kinase activity"/>
    <property type="evidence" value="ECO:0007669"/>
    <property type="project" value="UniProtKB-KW"/>
</dbReference>
<dbReference type="Proteomes" id="UP000580856">
    <property type="component" value="Unassembled WGS sequence"/>
</dbReference>
<dbReference type="PANTHER" id="PTHR35526">
    <property type="entry name" value="ANTI-SIGMA-F FACTOR RSBW-RELATED"/>
    <property type="match status" value="1"/>
</dbReference>
<evidence type="ECO:0000259" key="2">
    <source>
        <dbReference type="Pfam" id="PF13581"/>
    </source>
</evidence>